<dbReference type="InterPro" id="IPR024344">
    <property type="entry name" value="MDMPI_metal-binding"/>
</dbReference>
<evidence type="ECO:0000313" key="3">
    <source>
        <dbReference type="Proteomes" id="UP001500665"/>
    </source>
</evidence>
<sequence>MELRNVMGRAAEAAVGVVRGVGAEQLGLATPCPELDVRGLVNHLIFWTGVQGYAAGARQAPGEVAEGHDFTAEAGWVEAYAVRAKATADVWSAPEAWEGEASLTGGGTLPASFVGGIVLGEWLLHGWDLAAATGQELVVDDEVAAALYDSVAVKAEMARQHQVFGPEVPVPADASVFDRALGLAGRDPSWKP</sequence>
<dbReference type="RefSeq" id="WP_344242828.1">
    <property type="nucleotide sequence ID" value="NZ_BAAAHH010000019.1"/>
</dbReference>
<dbReference type="Proteomes" id="UP001500665">
    <property type="component" value="Unassembled WGS sequence"/>
</dbReference>
<reference evidence="2 3" key="1">
    <citation type="journal article" date="2019" name="Int. J. Syst. Evol. Microbiol.">
        <title>The Global Catalogue of Microorganisms (GCM) 10K type strain sequencing project: providing services to taxonomists for standard genome sequencing and annotation.</title>
        <authorList>
            <consortium name="The Broad Institute Genomics Platform"/>
            <consortium name="The Broad Institute Genome Sequencing Center for Infectious Disease"/>
            <person name="Wu L."/>
            <person name="Ma J."/>
        </authorList>
    </citation>
    <scope>NUCLEOTIDE SEQUENCE [LARGE SCALE GENOMIC DNA]</scope>
    <source>
        <strain evidence="2 3">JCM 10696</strain>
    </source>
</reference>
<protein>
    <submittedName>
        <fullName evidence="2">TIGR03086 family metal-binding protein</fullName>
    </submittedName>
</protein>
<accession>A0ABN1RHK3</accession>
<gene>
    <name evidence="2" type="ORF">GCM10009550_44500</name>
</gene>
<dbReference type="NCBIfam" id="TIGR03083">
    <property type="entry name" value="maleylpyruvate isomerase family mycothiol-dependent enzyme"/>
    <property type="match status" value="1"/>
</dbReference>
<name>A0ABN1RHK3_9ACTN</name>
<organism evidence="2 3">
    <name type="scientific">Actinocorallia libanotica</name>
    <dbReference type="NCBI Taxonomy" id="46162"/>
    <lineage>
        <taxon>Bacteria</taxon>
        <taxon>Bacillati</taxon>
        <taxon>Actinomycetota</taxon>
        <taxon>Actinomycetes</taxon>
        <taxon>Streptosporangiales</taxon>
        <taxon>Thermomonosporaceae</taxon>
        <taxon>Actinocorallia</taxon>
    </lineage>
</organism>
<dbReference type="InterPro" id="IPR017517">
    <property type="entry name" value="Maleyloyr_isom"/>
</dbReference>
<evidence type="ECO:0000259" key="1">
    <source>
        <dbReference type="Pfam" id="PF11716"/>
    </source>
</evidence>
<proteinExistence type="predicted"/>
<dbReference type="Pfam" id="PF11716">
    <property type="entry name" value="MDMPI_N"/>
    <property type="match status" value="1"/>
</dbReference>
<dbReference type="EMBL" id="BAAAHH010000019">
    <property type="protein sequence ID" value="GAA0957326.1"/>
    <property type="molecule type" value="Genomic_DNA"/>
</dbReference>
<keyword evidence="3" id="KW-1185">Reference proteome</keyword>
<dbReference type="Gene3D" id="1.20.120.450">
    <property type="entry name" value="dinb family like domain"/>
    <property type="match status" value="1"/>
</dbReference>
<dbReference type="SUPFAM" id="SSF109854">
    <property type="entry name" value="DinB/YfiT-like putative metalloenzymes"/>
    <property type="match status" value="1"/>
</dbReference>
<evidence type="ECO:0000313" key="2">
    <source>
        <dbReference type="EMBL" id="GAA0957326.1"/>
    </source>
</evidence>
<dbReference type="NCBIfam" id="TIGR03086">
    <property type="entry name" value="TIGR03086 family metal-binding protein"/>
    <property type="match status" value="1"/>
</dbReference>
<feature type="domain" description="Mycothiol-dependent maleylpyruvate isomerase metal-binding" evidence="1">
    <location>
        <begin position="9"/>
        <end position="130"/>
    </location>
</feature>
<dbReference type="InterPro" id="IPR017520">
    <property type="entry name" value="CHP03086"/>
</dbReference>
<comment type="caution">
    <text evidence="2">The sequence shown here is derived from an EMBL/GenBank/DDBJ whole genome shotgun (WGS) entry which is preliminary data.</text>
</comment>
<dbReference type="InterPro" id="IPR034660">
    <property type="entry name" value="DinB/YfiT-like"/>
</dbReference>